<dbReference type="Gene3D" id="3.40.1080.20">
    <property type="entry name" value="Acetyl-CoA hydrolase/transferase C-terminal domain"/>
    <property type="match status" value="1"/>
</dbReference>
<dbReference type="Pfam" id="PF02550">
    <property type="entry name" value="AcetylCoA_hydro"/>
    <property type="match status" value="1"/>
</dbReference>
<comment type="similarity">
    <text evidence="1">Belongs to the acetyl-CoA hydrolase/transferase family.</text>
</comment>
<dbReference type="OrthoDB" id="9801795at2"/>
<dbReference type="STRING" id="908337.HMPREF9257_0371"/>
<dbReference type="Pfam" id="PF13336">
    <property type="entry name" value="AcetylCoA_hyd_C"/>
    <property type="match status" value="1"/>
</dbReference>
<reference evidence="5 6" key="1">
    <citation type="submission" date="2010-10" db="EMBL/GenBank/DDBJ databases">
        <authorList>
            <person name="Durkin A.S."/>
            <person name="Madupu R."/>
            <person name="Torralba M."/>
            <person name="Gillis M."/>
            <person name="Methe B."/>
            <person name="Sutton G."/>
            <person name="Nelson K.E."/>
        </authorList>
    </citation>
    <scope>NUCLEOTIDE SEQUENCE [LARGE SCALE GENOMIC DNA]</scope>
    <source>
        <strain evidence="5 6">ACS-139-V-Col8</strain>
    </source>
</reference>
<dbReference type="InterPro" id="IPR003702">
    <property type="entry name" value="ActCoA_hydro_N"/>
</dbReference>
<dbReference type="Gene3D" id="3.40.1080.10">
    <property type="entry name" value="Glutaconate Coenzyme A-transferase"/>
    <property type="match status" value="1"/>
</dbReference>
<dbReference type="InterPro" id="IPR026888">
    <property type="entry name" value="AcetylCoA_hyd_C"/>
</dbReference>
<evidence type="ECO:0000259" key="4">
    <source>
        <dbReference type="Pfam" id="PF13336"/>
    </source>
</evidence>
<dbReference type="InterPro" id="IPR037171">
    <property type="entry name" value="NagB/RpiA_transferase-like"/>
</dbReference>
<evidence type="ECO:0000256" key="2">
    <source>
        <dbReference type="ARBA" id="ARBA00022679"/>
    </source>
</evidence>
<sequence length="436" mass="47911">MFLEQYNSKLVSVKEAAQVIKSGDKILSNPISGMPMELIRQIGARAGELDHVELHSLFILEPFNFLVDPEAASHIKYTSHFMGPVERKLYPNKLFHVDSCNFSDLSYRMIEQVKPNVFVLQGTPMDEDGYFNLGPMGSLYSRQALDKDMTVILQVNKKVTKINKHETPSKESIHLAHIDEVDYICEFDEAMVGIPSSVPTELENKIADQIIPHIPDGATLQVGFGGLSNAVSLGMIGKVTGLAVHTEMITESMIELRKQGVITETITGAFALGTQALYEFTEEDDNVVFRPLAEVNKPSNISAIDKFVSINACLMVDLTGQVASEGIGHRQVSSVGGASDFVRGASHSKGGKSFVCVSSSNVNKEGKRTSNIIFAFPPATPVTCPRQDIMNVVTEYGIADIHNQPISERVKRLIAVAHPDFREELTKQAEEAGYLR</sequence>
<evidence type="ECO:0000256" key="1">
    <source>
        <dbReference type="ARBA" id="ARBA00009632"/>
    </source>
</evidence>
<name>E4KR72_9LACT</name>
<dbReference type="SUPFAM" id="SSF100950">
    <property type="entry name" value="NagB/RpiA/CoA transferase-like"/>
    <property type="match status" value="2"/>
</dbReference>
<evidence type="ECO:0000259" key="3">
    <source>
        <dbReference type="Pfam" id="PF02550"/>
    </source>
</evidence>
<dbReference type="PANTHER" id="PTHR21432:SF20">
    <property type="entry name" value="ACETYL-COA HYDROLASE"/>
    <property type="match status" value="1"/>
</dbReference>
<dbReference type="InterPro" id="IPR038460">
    <property type="entry name" value="AcetylCoA_hyd_C_sf"/>
</dbReference>
<dbReference type="EMBL" id="AENN01000018">
    <property type="protein sequence ID" value="EFR30506.1"/>
    <property type="molecule type" value="Genomic_DNA"/>
</dbReference>
<dbReference type="RefSeq" id="WP_006419029.1">
    <property type="nucleotide sequence ID" value="NZ_AENN01000018.1"/>
</dbReference>
<dbReference type="PANTHER" id="PTHR21432">
    <property type="entry name" value="ACETYL-COA HYDROLASE-RELATED"/>
    <property type="match status" value="1"/>
</dbReference>
<gene>
    <name evidence="5" type="ORF">HMPREF9257_0371</name>
</gene>
<feature type="domain" description="Acetyl-CoA hydrolase/transferase N-terminal" evidence="3">
    <location>
        <begin position="4"/>
        <end position="194"/>
    </location>
</feature>
<dbReference type="GO" id="GO:0006083">
    <property type="term" value="P:acetate metabolic process"/>
    <property type="evidence" value="ECO:0007669"/>
    <property type="project" value="InterPro"/>
</dbReference>
<dbReference type="Gene3D" id="3.30.750.70">
    <property type="entry name" value="4-hydroxybutyrate coenzyme like domains"/>
    <property type="match status" value="1"/>
</dbReference>
<dbReference type="GO" id="GO:0016787">
    <property type="term" value="F:hydrolase activity"/>
    <property type="evidence" value="ECO:0007669"/>
    <property type="project" value="UniProtKB-KW"/>
</dbReference>
<accession>E4KR72</accession>
<evidence type="ECO:0000313" key="6">
    <source>
        <dbReference type="Proteomes" id="UP000005990"/>
    </source>
</evidence>
<dbReference type="Proteomes" id="UP000005990">
    <property type="component" value="Unassembled WGS sequence"/>
</dbReference>
<protein>
    <submittedName>
        <fullName evidence="5">Acetyl-CoA hydrolase/transferase</fullName>
    </submittedName>
</protein>
<comment type="caution">
    <text evidence="5">The sequence shown here is derived from an EMBL/GenBank/DDBJ whole genome shotgun (WGS) entry which is preliminary data.</text>
</comment>
<feature type="domain" description="Acetyl-CoA hydrolase/transferase C-terminal" evidence="4">
    <location>
        <begin position="273"/>
        <end position="429"/>
    </location>
</feature>
<dbReference type="AlphaFoldDB" id="E4KR72"/>
<keyword evidence="6" id="KW-1185">Reference proteome</keyword>
<dbReference type="GO" id="GO:0008775">
    <property type="term" value="F:acetate CoA-transferase activity"/>
    <property type="evidence" value="ECO:0007669"/>
    <property type="project" value="InterPro"/>
</dbReference>
<keyword evidence="2 5" id="KW-0808">Transferase</keyword>
<proteinExistence type="inferred from homology"/>
<dbReference type="InterPro" id="IPR046433">
    <property type="entry name" value="ActCoA_hydro"/>
</dbReference>
<keyword evidence="5" id="KW-0378">Hydrolase</keyword>
<organism evidence="5 6">
    <name type="scientific">Eremococcus coleocola ACS-139-V-Col8</name>
    <dbReference type="NCBI Taxonomy" id="908337"/>
    <lineage>
        <taxon>Bacteria</taxon>
        <taxon>Bacillati</taxon>
        <taxon>Bacillota</taxon>
        <taxon>Bacilli</taxon>
        <taxon>Lactobacillales</taxon>
        <taxon>Aerococcaceae</taxon>
        <taxon>Eremococcus</taxon>
    </lineage>
</organism>
<dbReference type="eggNOG" id="COG0427">
    <property type="taxonomic scope" value="Bacteria"/>
</dbReference>
<evidence type="ECO:0000313" key="5">
    <source>
        <dbReference type="EMBL" id="EFR30506.1"/>
    </source>
</evidence>